<keyword evidence="7" id="KW-1133">Transmembrane helix</keyword>
<evidence type="ECO:0000256" key="2">
    <source>
        <dbReference type="ARBA" id="ARBA00005948"/>
    </source>
</evidence>
<sequence length="113" mass="12933">MATTETLFPDRSDFEYDYETLCTTGVILAVIMFVAGILIALIPTPLLPRFQRQRCLLKLYRNCSVYLEGRKSSQEPCHRRLTQTVMANVPLPAGWEINRVLQHIIAWVPLVSL</sequence>
<dbReference type="AlphaFoldDB" id="A0A6P8VDW4"/>
<dbReference type="GeneID" id="117554012"/>
<evidence type="ECO:0000256" key="7">
    <source>
        <dbReference type="RuleBase" id="RU364131"/>
    </source>
</evidence>
<evidence type="ECO:0000313" key="9">
    <source>
        <dbReference type="RefSeq" id="XP_034084100.1"/>
    </source>
</evidence>
<evidence type="ECO:0000313" key="8">
    <source>
        <dbReference type="Proteomes" id="UP000515161"/>
    </source>
</evidence>
<dbReference type="RefSeq" id="XP_034084100.1">
    <property type="nucleotide sequence ID" value="XM_034228209.1"/>
</dbReference>
<evidence type="ECO:0000256" key="3">
    <source>
        <dbReference type="ARBA" id="ARBA00022448"/>
    </source>
</evidence>
<evidence type="ECO:0000256" key="1">
    <source>
        <dbReference type="ARBA" id="ARBA00004167"/>
    </source>
</evidence>
<dbReference type="OrthoDB" id="8895254at2759"/>
<dbReference type="KEGG" id="gacu:117554012"/>
<accession>A0A6P8VDW4</accession>
<evidence type="ECO:0000256" key="6">
    <source>
        <dbReference type="ARBA" id="ARBA00023136"/>
    </source>
</evidence>
<protein>
    <recommendedName>
        <fullName evidence="7">FXYD domain-containing ion transport regulator</fullName>
    </recommendedName>
</protein>
<dbReference type="InParanoid" id="A0A6P8VDW4"/>
<dbReference type="InterPro" id="IPR000272">
    <property type="entry name" value="Ion-transport_regulator_FXYD"/>
</dbReference>
<comment type="subcellular location">
    <subcellularLocation>
        <location evidence="1">Membrane</location>
        <topology evidence="1">Single-pass membrane protein</topology>
    </subcellularLocation>
</comment>
<evidence type="ECO:0000256" key="4">
    <source>
        <dbReference type="ARBA" id="ARBA00022692"/>
    </source>
</evidence>
<keyword evidence="8" id="KW-1185">Reference proteome</keyword>
<dbReference type="GO" id="GO:0099106">
    <property type="term" value="F:ion channel regulator activity"/>
    <property type="evidence" value="ECO:0007669"/>
    <property type="project" value="InterPro"/>
</dbReference>
<dbReference type="GO" id="GO:0016020">
    <property type="term" value="C:membrane"/>
    <property type="evidence" value="ECO:0007669"/>
    <property type="project" value="UniProtKB-SubCell"/>
</dbReference>
<keyword evidence="6 7" id="KW-0472">Membrane</keyword>
<comment type="similarity">
    <text evidence="2 7">Belongs to the FXYD family.</text>
</comment>
<dbReference type="Gene3D" id="1.20.5.780">
    <property type="entry name" value="Single helix bin"/>
    <property type="match status" value="1"/>
</dbReference>
<dbReference type="Pfam" id="PF02038">
    <property type="entry name" value="ATP1G1_PLM_MAT8"/>
    <property type="match status" value="1"/>
</dbReference>
<organism evidence="8 9">
    <name type="scientific">Gymnodraco acuticeps</name>
    <name type="common">Antarctic dragonfish</name>
    <dbReference type="NCBI Taxonomy" id="8218"/>
    <lineage>
        <taxon>Eukaryota</taxon>
        <taxon>Metazoa</taxon>
        <taxon>Chordata</taxon>
        <taxon>Craniata</taxon>
        <taxon>Vertebrata</taxon>
        <taxon>Euteleostomi</taxon>
        <taxon>Actinopterygii</taxon>
        <taxon>Neopterygii</taxon>
        <taxon>Teleostei</taxon>
        <taxon>Neoteleostei</taxon>
        <taxon>Acanthomorphata</taxon>
        <taxon>Eupercaria</taxon>
        <taxon>Perciformes</taxon>
        <taxon>Notothenioidei</taxon>
        <taxon>Bathydraconidae</taxon>
        <taxon>Gymnodraco</taxon>
    </lineage>
</organism>
<keyword evidence="5 7" id="KW-0406">Ion transport</keyword>
<evidence type="ECO:0000256" key="5">
    <source>
        <dbReference type="ARBA" id="ARBA00023065"/>
    </source>
</evidence>
<feature type="transmembrane region" description="Helical" evidence="7">
    <location>
        <begin position="26"/>
        <end position="47"/>
    </location>
</feature>
<keyword evidence="3 7" id="KW-0813">Transport</keyword>
<gene>
    <name evidence="9" type="primary">LOC117554012</name>
</gene>
<dbReference type="InterPro" id="IPR047284">
    <property type="entry name" value="FXYD7"/>
</dbReference>
<dbReference type="GO" id="GO:0043269">
    <property type="term" value="P:regulation of monoatomic ion transport"/>
    <property type="evidence" value="ECO:0007669"/>
    <property type="project" value="InterPro"/>
</dbReference>
<keyword evidence="4 7" id="KW-0812">Transmembrane</keyword>
<dbReference type="GO" id="GO:0006811">
    <property type="term" value="P:monoatomic ion transport"/>
    <property type="evidence" value="ECO:0007669"/>
    <property type="project" value="UniProtKB-KW"/>
</dbReference>
<dbReference type="Proteomes" id="UP000515161">
    <property type="component" value="Unplaced"/>
</dbReference>
<reference evidence="9" key="1">
    <citation type="submission" date="2025-08" db="UniProtKB">
        <authorList>
            <consortium name="RefSeq"/>
        </authorList>
    </citation>
    <scope>IDENTIFICATION</scope>
</reference>
<dbReference type="CDD" id="cd20325">
    <property type="entry name" value="FXYD7"/>
    <property type="match status" value="1"/>
</dbReference>
<name>A0A6P8VDW4_GYMAC</name>
<proteinExistence type="inferred from homology"/>